<accession>A0A645ICE7</accession>
<comment type="caution">
    <text evidence="1">The sequence shown here is derived from an EMBL/GenBank/DDBJ whole genome shotgun (WGS) entry which is preliminary data.</text>
</comment>
<name>A0A645ICE7_9ZZZZ</name>
<evidence type="ECO:0000313" key="1">
    <source>
        <dbReference type="EMBL" id="MPN45103.1"/>
    </source>
</evidence>
<dbReference type="AlphaFoldDB" id="A0A645ICE7"/>
<sequence length="100" mass="10903">MLNGFLQIGRYAFVGIQAENPVVFGRFDGKLFLGSETQPGLIDDPGAVAHRQRLRVIGAAGVDHHDVVGKARAFQAVLQLGGGIERDDRNGKRLTRGWHL</sequence>
<proteinExistence type="predicted"/>
<reference evidence="1" key="1">
    <citation type="submission" date="2019-08" db="EMBL/GenBank/DDBJ databases">
        <authorList>
            <person name="Kucharzyk K."/>
            <person name="Murdoch R.W."/>
            <person name="Higgins S."/>
            <person name="Loffler F."/>
        </authorList>
    </citation>
    <scope>NUCLEOTIDE SEQUENCE</scope>
</reference>
<gene>
    <name evidence="1" type="ORF">SDC9_192670</name>
</gene>
<organism evidence="1">
    <name type="scientific">bioreactor metagenome</name>
    <dbReference type="NCBI Taxonomy" id="1076179"/>
    <lineage>
        <taxon>unclassified sequences</taxon>
        <taxon>metagenomes</taxon>
        <taxon>ecological metagenomes</taxon>
    </lineage>
</organism>
<dbReference type="EMBL" id="VSSQ01104732">
    <property type="protein sequence ID" value="MPN45103.1"/>
    <property type="molecule type" value="Genomic_DNA"/>
</dbReference>
<protein>
    <submittedName>
        <fullName evidence="1">Uncharacterized protein</fullName>
    </submittedName>
</protein>